<dbReference type="GO" id="GO:0002250">
    <property type="term" value="P:adaptive immune response"/>
    <property type="evidence" value="ECO:0007669"/>
    <property type="project" value="TreeGrafter"/>
</dbReference>
<dbReference type="GeneTree" id="ENSGT00390000007831"/>
<comment type="subunit">
    <text evidence="3">Homodimer.</text>
</comment>
<dbReference type="InterPro" id="IPR009079">
    <property type="entry name" value="4_helix_cytokine-like_core"/>
</dbReference>
<dbReference type="Ensembl" id="ENSGEVT00005003012.1">
    <property type="protein sequence ID" value="ENSGEVP00005002873.1"/>
    <property type="gene ID" value="ENSGEVG00005002121.1"/>
</dbReference>
<dbReference type="Pfam" id="PF00714">
    <property type="entry name" value="IFN-gamma"/>
    <property type="match status" value="1"/>
</dbReference>
<dbReference type="Gene3D" id="1.20.1250.10">
    <property type="match status" value="1"/>
</dbReference>
<evidence type="ECO:0000256" key="4">
    <source>
        <dbReference type="ARBA" id="ARBA00022514"/>
    </source>
</evidence>
<evidence type="ECO:0000313" key="9">
    <source>
        <dbReference type="Proteomes" id="UP000694390"/>
    </source>
</evidence>
<comment type="function">
    <text evidence="7">Produced by lymphocytes activated by specific antigens or mitogens. IFN-gamma, in addition to having antiviral activity, has important immunoregulatory functions. It is a potent activator of macrophages, it has antiproliferative effects on transformed cells and it can potentiate the antiviral and antitumor effects of the type I interferons.</text>
</comment>
<dbReference type="PANTHER" id="PTHR11419">
    <property type="entry name" value="INTERFERON GAMMA"/>
    <property type="match status" value="1"/>
</dbReference>
<evidence type="ECO:0000256" key="5">
    <source>
        <dbReference type="ARBA" id="ARBA00022525"/>
    </source>
</evidence>
<gene>
    <name evidence="8" type="primary">IFNG</name>
</gene>
<dbReference type="SUPFAM" id="SSF47266">
    <property type="entry name" value="4-helical cytokines"/>
    <property type="match status" value="1"/>
</dbReference>
<accession>A0A8C4VQX6</accession>
<dbReference type="GO" id="GO:0005615">
    <property type="term" value="C:extracellular space"/>
    <property type="evidence" value="ECO:0007669"/>
    <property type="project" value="UniProtKB-KW"/>
</dbReference>
<organism evidence="8 9">
    <name type="scientific">Gopherus evgoodei</name>
    <name type="common">Goodes thornscrub tortoise</name>
    <dbReference type="NCBI Taxonomy" id="1825980"/>
    <lineage>
        <taxon>Eukaryota</taxon>
        <taxon>Metazoa</taxon>
        <taxon>Chordata</taxon>
        <taxon>Craniata</taxon>
        <taxon>Vertebrata</taxon>
        <taxon>Euteleostomi</taxon>
        <taxon>Archelosauria</taxon>
        <taxon>Testudinata</taxon>
        <taxon>Testudines</taxon>
        <taxon>Cryptodira</taxon>
        <taxon>Durocryptodira</taxon>
        <taxon>Testudinoidea</taxon>
        <taxon>Testudinidae</taxon>
        <taxon>Gopherus</taxon>
    </lineage>
</organism>
<keyword evidence="6" id="KW-0325">Glycoprotein</keyword>
<keyword evidence="5" id="KW-0964">Secreted</keyword>
<dbReference type="PANTHER" id="PTHR11419:SF0">
    <property type="entry name" value="INTERFERON GAMMA"/>
    <property type="match status" value="1"/>
</dbReference>
<sequence>MNCSKNNSCMYFTITPIHYNGGPCLFFGKSWCLLSHFYVPFQNSSQSDVAEGGSIFTERLKSWTEATEKKIILSQIISMYLKMFDNIGPATDKLHVKNIHNALHTLSNSLTESFKKVKDLMELAKLPMNDKKIQRKAVNELFPTLQKLLLDHPTTHIKRKRSQNQKRKCKC</sequence>
<dbReference type="AlphaFoldDB" id="A0A8C4VQX6"/>
<evidence type="ECO:0000313" key="8">
    <source>
        <dbReference type="Ensembl" id="ENSGEVP00005002873.1"/>
    </source>
</evidence>
<evidence type="ECO:0000256" key="6">
    <source>
        <dbReference type="ARBA" id="ARBA00023180"/>
    </source>
</evidence>
<keyword evidence="9" id="KW-1185">Reference proteome</keyword>
<keyword evidence="4" id="KW-0202">Cytokine</keyword>
<protein>
    <submittedName>
        <fullName evidence="8">Interferon gamma</fullName>
    </submittedName>
</protein>
<name>A0A8C4VQX6_9SAUR</name>
<comment type="similarity">
    <text evidence="2">Belongs to the type II (or gamma) interferon family.</text>
</comment>
<reference evidence="8" key="2">
    <citation type="submission" date="2025-09" db="UniProtKB">
        <authorList>
            <consortium name="Ensembl"/>
        </authorList>
    </citation>
    <scope>IDENTIFICATION</scope>
</reference>
<evidence type="ECO:0000256" key="7">
    <source>
        <dbReference type="ARBA" id="ARBA00024758"/>
    </source>
</evidence>
<comment type="subcellular location">
    <subcellularLocation>
        <location evidence="1">Secreted</location>
    </subcellularLocation>
</comment>
<dbReference type="OrthoDB" id="9937106at2759"/>
<evidence type="ECO:0000256" key="3">
    <source>
        <dbReference type="ARBA" id="ARBA00011738"/>
    </source>
</evidence>
<dbReference type="GO" id="GO:0005133">
    <property type="term" value="F:type II interferon receptor binding"/>
    <property type="evidence" value="ECO:0007669"/>
    <property type="project" value="InterPro"/>
</dbReference>
<dbReference type="Proteomes" id="UP000694390">
    <property type="component" value="Unassembled WGS sequence"/>
</dbReference>
<dbReference type="InterPro" id="IPR002069">
    <property type="entry name" value="Interferon_gamma"/>
</dbReference>
<evidence type="ECO:0000256" key="1">
    <source>
        <dbReference type="ARBA" id="ARBA00004613"/>
    </source>
</evidence>
<evidence type="ECO:0000256" key="2">
    <source>
        <dbReference type="ARBA" id="ARBA00007566"/>
    </source>
</evidence>
<reference evidence="8" key="1">
    <citation type="submission" date="2025-08" db="UniProtKB">
        <authorList>
            <consortium name="Ensembl"/>
        </authorList>
    </citation>
    <scope>IDENTIFICATION</scope>
</reference>
<dbReference type="GO" id="GO:0006959">
    <property type="term" value="P:humoral immune response"/>
    <property type="evidence" value="ECO:0007669"/>
    <property type="project" value="TreeGrafter"/>
</dbReference>
<proteinExistence type="inferred from homology"/>
<dbReference type="GO" id="GO:0005125">
    <property type="term" value="F:cytokine activity"/>
    <property type="evidence" value="ECO:0007669"/>
    <property type="project" value="UniProtKB-KW"/>
</dbReference>